<sequence length="141" mass="14687">MSATELRAALLAANGGFRQEPIALGALAAVVREPSADDWQFAGVKAREWLGLAPEADQAAVIEAAKGDAGRGLDAAFVVRVLFDKSGAPVFSDVDADALRAQWGPEYARVVSRALQLANLDSRTPLADAKNGLPETQAASS</sequence>
<name>A0A7W9WV14_9BURK</name>
<proteinExistence type="predicted"/>
<comment type="caution">
    <text evidence="1">The sequence shown here is derived from an EMBL/GenBank/DDBJ whole genome shotgun (WGS) entry which is preliminary data.</text>
</comment>
<dbReference type="RefSeq" id="WP_183727773.1">
    <property type="nucleotide sequence ID" value="NZ_JACHBW010000016.1"/>
</dbReference>
<dbReference type="Pfam" id="PF06222">
    <property type="entry name" value="Phage_TAC_1"/>
    <property type="match status" value="1"/>
</dbReference>
<gene>
    <name evidence="1" type="ORF">F4827_005075</name>
</gene>
<dbReference type="AlphaFoldDB" id="A0A7W9WV14"/>
<dbReference type="InterPro" id="IPR038556">
    <property type="entry name" value="TAC_Gp13-like_sf"/>
</dbReference>
<dbReference type="Proteomes" id="UP000571554">
    <property type="component" value="Unassembled WGS sequence"/>
</dbReference>
<evidence type="ECO:0000313" key="2">
    <source>
        <dbReference type="Proteomes" id="UP000571554"/>
    </source>
</evidence>
<dbReference type="InterPro" id="IPR010411">
    <property type="entry name" value="TAC_Gp13-like"/>
</dbReference>
<keyword evidence="2" id="KW-1185">Reference proteome</keyword>
<organism evidence="1 2">
    <name type="scientific">Paraburkholderia bannensis</name>
    <dbReference type="NCBI Taxonomy" id="765414"/>
    <lineage>
        <taxon>Bacteria</taxon>
        <taxon>Pseudomonadati</taxon>
        <taxon>Pseudomonadota</taxon>
        <taxon>Betaproteobacteria</taxon>
        <taxon>Burkholderiales</taxon>
        <taxon>Burkholderiaceae</taxon>
        <taxon>Paraburkholderia</taxon>
    </lineage>
</organism>
<accession>A0A7W9WV14</accession>
<evidence type="ECO:0008006" key="3">
    <source>
        <dbReference type="Google" id="ProtNLM"/>
    </source>
</evidence>
<reference evidence="1 2" key="1">
    <citation type="submission" date="2020-08" db="EMBL/GenBank/DDBJ databases">
        <title>Above-ground endophytic microbial communities from plants in different locations in the United States.</title>
        <authorList>
            <person name="Frank C."/>
        </authorList>
    </citation>
    <scope>NUCLEOTIDE SEQUENCE [LARGE SCALE GENOMIC DNA]</scope>
    <source>
        <strain evidence="1 2">WP4_2_2</strain>
    </source>
</reference>
<dbReference type="EMBL" id="JACHBW010000016">
    <property type="protein sequence ID" value="MBB6105209.1"/>
    <property type="molecule type" value="Genomic_DNA"/>
</dbReference>
<dbReference type="Gene3D" id="3.30.2220.20">
    <property type="entry name" value="Phage tail assembly chaperone gp13-like"/>
    <property type="match status" value="1"/>
</dbReference>
<evidence type="ECO:0000313" key="1">
    <source>
        <dbReference type="EMBL" id="MBB6105209.1"/>
    </source>
</evidence>
<protein>
    <recommendedName>
        <fullName evidence="3">Phage tail protein</fullName>
    </recommendedName>
</protein>